<dbReference type="GeneID" id="113576356"/>
<dbReference type="InterPro" id="IPR001811">
    <property type="entry name" value="Chemokine_IL8-like_dom"/>
</dbReference>
<name>A0A4W4HSP9_ELEEL</name>
<keyword evidence="5" id="KW-1185">Reference proteome</keyword>
<evidence type="ECO:0000256" key="1">
    <source>
        <dbReference type="ARBA" id="ARBA00022514"/>
    </source>
</evidence>
<dbReference type="SUPFAM" id="SSF54117">
    <property type="entry name" value="Interleukin 8-like chemokines"/>
    <property type="match status" value="1"/>
</dbReference>
<protein>
    <recommendedName>
        <fullName evidence="3">Chemokine interleukin-8-like domain-containing protein</fullName>
    </recommendedName>
</protein>
<evidence type="ECO:0000313" key="5">
    <source>
        <dbReference type="Proteomes" id="UP000314983"/>
    </source>
</evidence>
<reference evidence="5" key="1">
    <citation type="journal article" date="2014" name="Science">
        <title>Nonhuman genetics. Genomic basis for the convergent evolution of electric organs.</title>
        <authorList>
            <person name="Gallant J.R."/>
            <person name="Traeger L.L."/>
            <person name="Volkening J.D."/>
            <person name="Moffett H."/>
            <person name="Chen P.H."/>
            <person name="Novina C.D."/>
            <person name="Phillips G.N.Jr."/>
            <person name="Anand R."/>
            <person name="Wells G.B."/>
            <person name="Pinch M."/>
            <person name="Guth R."/>
            <person name="Unguez G.A."/>
            <person name="Albert J.S."/>
            <person name="Zakon H.H."/>
            <person name="Samanta M.P."/>
            <person name="Sussman M.R."/>
        </authorList>
    </citation>
    <scope>NUCLEOTIDE SEQUENCE [LARGE SCALE GENOMIC DNA]</scope>
</reference>
<dbReference type="OMA" id="NEKERRC"/>
<dbReference type="AlphaFoldDB" id="A0A4W4HSP9"/>
<dbReference type="Proteomes" id="UP000314983">
    <property type="component" value="Chromosome 16"/>
</dbReference>
<reference evidence="5" key="2">
    <citation type="journal article" date="2017" name="Sci. Adv.">
        <title>A tail of two voltages: Proteomic comparison of the three electric organs of the electric eel.</title>
        <authorList>
            <person name="Traeger L.L."/>
            <person name="Sabat G."/>
            <person name="Barrett-Wilt G.A."/>
            <person name="Wells G.B."/>
            <person name="Sussman M.R."/>
        </authorList>
    </citation>
    <scope>NUCLEOTIDE SEQUENCE [LARGE SCALE GENOMIC DNA]</scope>
</reference>
<dbReference type="Gene3D" id="2.40.50.40">
    <property type="match status" value="1"/>
</dbReference>
<reference evidence="4" key="3">
    <citation type="submission" date="2020-05" db="EMBL/GenBank/DDBJ databases">
        <title>Electrophorus electricus (electric eel) genome, fEleEle1, primary haplotype.</title>
        <authorList>
            <person name="Myers G."/>
            <person name="Meyer A."/>
            <person name="Fedrigo O."/>
            <person name="Formenti G."/>
            <person name="Rhie A."/>
            <person name="Tracey A."/>
            <person name="Sims Y."/>
            <person name="Jarvis E.D."/>
        </authorList>
    </citation>
    <scope>NUCLEOTIDE SEQUENCE [LARGE SCALE GENOMIC DNA]</scope>
</reference>
<keyword evidence="2" id="KW-0732">Signal</keyword>
<dbReference type="GeneTree" id="ENSGT00940000180035"/>
<dbReference type="InterPro" id="IPR036048">
    <property type="entry name" value="Interleukin_8-like_sf"/>
</dbReference>
<organism evidence="4 5">
    <name type="scientific">Electrophorus electricus</name>
    <name type="common">Electric eel</name>
    <name type="synonym">Gymnotus electricus</name>
    <dbReference type="NCBI Taxonomy" id="8005"/>
    <lineage>
        <taxon>Eukaryota</taxon>
        <taxon>Metazoa</taxon>
        <taxon>Chordata</taxon>
        <taxon>Craniata</taxon>
        <taxon>Vertebrata</taxon>
        <taxon>Euteleostomi</taxon>
        <taxon>Actinopterygii</taxon>
        <taxon>Neopterygii</taxon>
        <taxon>Teleostei</taxon>
        <taxon>Ostariophysi</taxon>
        <taxon>Gymnotiformes</taxon>
        <taxon>Gymnotoidei</taxon>
        <taxon>Gymnotidae</taxon>
        <taxon>Electrophorus</taxon>
    </lineage>
</organism>
<sequence>MGFASRALCLSLVMVTCLQLQNAQTVSDRCLCPITTARFYSWNDIKEFSVTKPKSHCNAIELILTLKKAETEENIQRCLDTKTKQAKLLKICWNRKNKDGSKETVKLSECGFSKCTERK</sequence>
<evidence type="ECO:0000256" key="2">
    <source>
        <dbReference type="SAM" id="SignalP"/>
    </source>
</evidence>
<gene>
    <name evidence="4" type="primary">LOC113576356</name>
</gene>
<feature type="chain" id="PRO_5044322943" description="Chemokine interleukin-8-like domain-containing protein" evidence="2">
    <location>
        <begin position="24"/>
        <end position="119"/>
    </location>
</feature>
<feature type="domain" description="Chemokine interleukin-8-like" evidence="3">
    <location>
        <begin position="29"/>
        <end position="88"/>
    </location>
</feature>
<dbReference type="RefSeq" id="XP_026864195.2">
    <property type="nucleotide sequence ID" value="XM_027008394.2"/>
</dbReference>
<dbReference type="KEGG" id="eee:113576356"/>
<accession>A0A4W4HSP9</accession>
<dbReference type="GO" id="GO:0008009">
    <property type="term" value="F:chemokine activity"/>
    <property type="evidence" value="ECO:0007669"/>
    <property type="project" value="InterPro"/>
</dbReference>
<dbReference type="Pfam" id="PF00048">
    <property type="entry name" value="IL8"/>
    <property type="match status" value="1"/>
</dbReference>
<dbReference type="GO" id="GO:0006955">
    <property type="term" value="P:immune response"/>
    <property type="evidence" value="ECO:0007669"/>
    <property type="project" value="InterPro"/>
</dbReference>
<evidence type="ECO:0000313" key="4">
    <source>
        <dbReference type="Ensembl" id="ENSEEEP00000051998.2"/>
    </source>
</evidence>
<dbReference type="GO" id="GO:0005615">
    <property type="term" value="C:extracellular space"/>
    <property type="evidence" value="ECO:0007669"/>
    <property type="project" value="UniProtKB-KW"/>
</dbReference>
<keyword evidence="1" id="KW-0202">Cytokine</keyword>
<evidence type="ECO:0000259" key="3">
    <source>
        <dbReference type="Pfam" id="PF00048"/>
    </source>
</evidence>
<feature type="signal peptide" evidence="2">
    <location>
        <begin position="1"/>
        <end position="23"/>
    </location>
</feature>
<dbReference type="Ensembl" id="ENSEEET00000052562.2">
    <property type="protein sequence ID" value="ENSEEEP00000051998.2"/>
    <property type="gene ID" value="ENSEEEG00000024398.2"/>
</dbReference>
<reference evidence="4" key="4">
    <citation type="submission" date="2025-08" db="UniProtKB">
        <authorList>
            <consortium name="Ensembl"/>
        </authorList>
    </citation>
    <scope>IDENTIFICATION</scope>
</reference>
<proteinExistence type="predicted"/>
<dbReference type="STRING" id="8005.ENSEEEP00000051998"/>
<reference evidence="4" key="5">
    <citation type="submission" date="2025-09" db="UniProtKB">
        <authorList>
            <consortium name="Ensembl"/>
        </authorList>
    </citation>
    <scope>IDENTIFICATION</scope>
</reference>